<accession>A0AA39US49</accession>
<name>A0AA39US49_9AGAR</name>
<gene>
    <name evidence="1" type="ORF">IW261DRAFT_1413028</name>
</gene>
<proteinExistence type="predicted"/>
<reference evidence="1" key="1">
    <citation type="submission" date="2023-06" db="EMBL/GenBank/DDBJ databases">
        <authorList>
            <consortium name="Lawrence Berkeley National Laboratory"/>
            <person name="Ahrendt S."/>
            <person name="Sahu N."/>
            <person name="Indic B."/>
            <person name="Wong-Bajracharya J."/>
            <person name="Merenyi Z."/>
            <person name="Ke H.-M."/>
            <person name="Monk M."/>
            <person name="Kocsube S."/>
            <person name="Drula E."/>
            <person name="Lipzen A."/>
            <person name="Balint B."/>
            <person name="Henrissat B."/>
            <person name="Andreopoulos B."/>
            <person name="Martin F.M."/>
            <person name="Harder C.B."/>
            <person name="Rigling D."/>
            <person name="Ford K.L."/>
            <person name="Foster G.D."/>
            <person name="Pangilinan J."/>
            <person name="Papanicolaou A."/>
            <person name="Barry K."/>
            <person name="LaButti K."/>
            <person name="Viragh M."/>
            <person name="Koriabine M."/>
            <person name="Yan M."/>
            <person name="Riley R."/>
            <person name="Champramary S."/>
            <person name="Plett K.L."/>
            <person name="Tsai I.J."/>
            <person name="Slot J."/>
            <person name="Sipos G."/>
            <person name="Plett J."/>
            <person name="Nagy L.G."/>
            <person name="Grigoriev I.V."/>
        </authorList>
    </citation>
    <scope>NUCLEOTIDE SEQUENCE</scope>
    <source>
        <strain evidence="1">ICMP 16352</strain>
    </source>
</reference>
<protein>
    <submittedName>
        <fullName evidence="1">Uncharacterized protein</fullName>
    </submittedName>
</protein>
<sequence length="451" mass="51579">MPPIRTRDRLFPSMHSVRRQADALSPSETIYYQYIPLPSFVFRYEPYGHAYFNRNHPLMSLVSRRFVGERLFSKLGWFQPTREEVALDRAFQEPVPPHDWVGRLSVTVILCYKSFHHQADSLLYLTLHLSSPIIFNIPKARLAPCIWRTFICISNRKYNQFGKFGAFYDALDIRKPTTSTCSFLLSTCKPQFDEAKLQSTASTVDKPTNERCPLLRIPVAIIAASVRRGRKWLLYVATAVARTSGHLYQDGRDLKTDEPVVDNEAYDFVVGGALYITDAQCSDTRAFVNLEESWHHNRDMITGRDGGRRVILEPGIAECLDGFAHQGRAVRWNTCHGAHILPLINDIDDKSNAMCVNREIHAKWLSPQTSAFLYVPNAYSLSILNSSNSHQYPIDVAVDQLSSSSIENWLWRANGLAMEEDGVDDTETIIRKEFRSDKREVVERWCQEIVG</sequence>
<keyword evidence="2" id="KW-1185">Reference proteome</keyword>
<evidence type="ECO:0000313" key="2">
    <source>
        <dbReference type="Proteomes" id="UP001175227"/>
    </source>
</evidence>
<comment type="caution">
    <text evidence="1">The sequence shown here is derived from an EMBL/GenBank/DDBJ whole genome shotgun (WGS) entry which is preliminary data.</text>
</comment>
<dbReference type="EMBL" id="JAUEPR010000001">
    <property type="protein sequence ID" value="KAK0490500.1"/>
    <property type="molecule type" value="Genomic_DNA"/>
</dbReference>
<organism evidence="1 2">
    <name type="scientific">Armillaria novae-zelandiae</name>
    <dbReference type="NCBI Taxonomy" id="153914"/>
    <lineage>
        <taxon>Eukaryota</taxon>
        <taxon>Fungi</taxon>
        <taxon>Dikarya</taxon>
        <taxon>Basidiomycota</taxon>
        <taxon>Agaricomycotina</taxon>
        <taxon>Agaricomycetes</taxon>
        <taxon>Agaricomycetidae</taxon>
        <taxon>Agaricales</taxon>
        <taxon>Marasmiineae</taxon>
        <taxon>Physalacriaceae</taxon>
        <taxon>Armillaria</taxon>
    </lineage>
</organism>
<dbReference type="Proteomes" id="UP001175227">
    <property type="component" value="Unassembled WGS sequence"/>
</dbReference>
<evidence type="ECO:0000313" key="1">
    <source>
        <dbReference type="EMBL" id="KAK0490500.1"/>
    </source>
</evidence>
<dbReference type="AlphaFoldDB" id="A0AA39US49"/>